<dbReference type="PANTHER" id="PTHR35754:SF2">
    <property type="entry name" value="ATP SYNTHASE SUBUNIT B"/>
    <property type="match status" value="1"/>
</dbReference>
<dbReference type="PANTHER" id="PTHR35754">
    <property type="entry name" value="ATP SYNTHASE SUBUNIT B"/>
    <property type="match status" value="1"/>
</dbReference>
<dbReference type="Proteomes" id="UP000215914">
    <property type="component" value="Chromosome 2"/>
</dbReference>
<accession>A0A251VDG8</accession>
<gene>
    <name evidence="1" type="ORF">HannXRQ_Chr02g0032001</name>
</gene>
<proteinExistence type="predicted"/>
<keyword evidence="2" id="KW-1185">Reference proteome</keyword>
<evidence type="ECO:0000313" key="1">
    <source>
        <dbReference type="EMBL" id="OTG33196.1"/>
    </source>
</evidence>
<dbReference type="EMBL" id="CM007891">
    <property type="protein sequence ID" value="OTG33196.1"/>
    <property type="molecule type" value="Genomic_DNA"/>
</dbReference>
<name>A0A251VDG8_HELAN</name>
<reference evidence="2" key="1">
    <citation type="journal article" date="2017" name="Nature">
        <title>The sunflower genome provides insights into oil metabolism, flowering and Asterid evolution.</title>
        <authorList>
            <person name="Badouin H."/>
            <person name="Gouzy J."/>
            <person name="Grassa C.J."/>
            <person name="Murat F."/>
            <person name="Staton S.E."/>
            <person name="Cottret L."/>
            <person name="Lelandais-Briere C."/>
            <person name="Owens G.L."/>
            <person name="Carrere S."/>
            <person name="Mayjonade B."/>
            <person name="Legrand L."/>
            <person name="Gill N."/>
            <person name="Kane N.C."/>
            <person name="Bowers J.E."/>
            <person name="Hubner S."/>
            <person name="Bellec A."/>
            <person name="Berard A."/>
            <person name="Berges H."/>
            <person name="Blanchet N."/>
            <person name="Boniface M.C."/>
            <person name="Brunel D."/>
            <person name="Catrice O."/>
            <person name="Chaidir N."/>
            <person name="Claudel C."/>
            <person name="Donnadieu C."/>
            <person name="Faraut T."/>
            <person name="Fievet G."/>
            <person name="Helmstetter N."/>
            <person name="King M."/>
            <person name="Knapp S.J."/>
            <person name="Lai Z."/>
            <person name="Le Paslier M.C."/>
            <person name="Lippi Y."/>
            <person name="Lorenzon L."/>
            <person name="Mandel J.R."/>
            <person name="Marage G."/>
            <person name="Marchand G."/>
            <person name="Marquand E."/>
            <person name="Bret-Mestries E."/>
            <person name="Morien E."/>
            <person name="Nambeesan S."/>
            <person name="Nguyen T."/>
            <person name="Pegot-Espagnet P."/>
            <person name="Pouilly N."/>
            <person name="Raftis F."/>
            <person name="Sallet E."/>
            <person name="Schiex T."/>
            <person name="Thomas J."/>
            <person name="Vandecasteele C."/>
            <person name="Vares D."/>
            <person name="Vear F."/>
            <person name="Vautrin S."/>
            <person name="Crespi M."/>
            <person name="Mangin B."/>
            <person name="Burke J.M."/>
            <person name="Salse J."/>
            <person name="Munos S."/>
            <person name="Vincourt P."/>
            <person name="Rieseberg L.H."/>
            <person name="Langlade N.B."/>
        </authorList>
    </citation>
    <scope>NUCLEOTIDE SEQUENCE [LARGE SCALE GENOMIC DNA]</scope>
    <source>
        <strain evidence="2">cv. SF193</strain>
    </source>
</reference>
<dbReference type="InParanoid" id="A0A251VDG8"/>
<dbReference type="AlphaFoldDB" id="A0A251VDG8"/>
<organism evidence="1 2">
    <name type="scientific">Helianthus annuus</name>
    <name type="common">Common sunflower</name>
    <dbReference type="NCBI Taxonomy" id="4232"/>
    <lineage>
        <taxon>Eukaryota</taxon>
        <taxon>Viridiplantae</taxon>
        <taxon>Streptophyta</taxon>
        <taxon>Embryophyta</taxon>
        <taxon>Tracheophyta</taxon>
        <taxon>Spermatophyta</taxon>
        <taxon>Magnoliopsida</taxon>
        <taxon>eudicotyledons</taxon>
        <taxon>Gunneridae</taxon>
        <taxon>Pentapetalae</taxon>
        <taxon>asterids</taxon>
        <taxon>campanulids</taxon>
        <taxon>Asterales</taxon>
        <taxon>Asteraceae</taxon>
        <taxon>Asteroideae</taxon>
        <taxon>Heliantheae alliance</taxon>
        <taxon>Heliantheae</taxon>
        <taxon>Helianthus</taxon>
    </lineage>
</organism>
<protein>
    <submittedName>
        <fullName evidence="1">Uncharacterized protein</fullName>
    </submittedName>
</protein>
<evidence type="ECO:0000313" key="2">
    <source>
        <dbReference type="Proteomes" id="UP000215914"/>
    </source>
</evidence>
<sequence>MQDDVLENNFNILRMFVRIYGASSAPTLLAKSITEAEEKYSYLLSALDPQLALTYKRRCEEATKEGSWSSSRDMVHTTDYRR</sequence>